<reference evidence="6" key="1">
    <citation type="submission" date="2015-08" db="EMBL/GenBank/DDBJ databases">
        <title>Fjat-14210 dsm16467.</title>
        <authorList>
            <person name="Liu B."/>
            <person name="Wang J."/>
            <person name="Zhu Y."/>
            <person name="Liu G."/>
            <person name="Chen Q."/>
            <person name="Chen Z."/>
            <person name="Lan J."/>
            <person name="Che J."/>
            <person name="Ge C."/>
            <person name="Shi H."/>
            <person name="Pan Z."/>
            <person name="Liu X."/>
        </authorList>
    </citation>
    <scope>NUCLEOTIDE SEQUENCE [LARGE SCALE GENOMIC DNA]</scope>
    <source>
        <strain evidence="6">DSM 16467</strain>
    </source>
</reference>
<keyword evidence="3 4" id="KW-0479">Metal-binding</keyword>
<dbReference type="PATRIC" id="fig|284581.3.peg.4762"/>
<gene>
    <name evidence="5" type="ORF">AMD01_13195</name>
</gene>
<name>A0A0M0L041_9BACI</name>
<evidence type="ECO:0000313" key="5">
    <source>
        <dbReference type="EMBL" id="KOO44242.1"/>
    </source>
</evidence>
<dbReference type="Proteomes" id="UP000037558">
    <property type="component" value="Unassembled WGS sequence"/>
</dbReference>
<evidence type="ECO:0000256" key="3">
    <source>
        <dbReference type="ARBA" id="ARBA00022723"/>
    </source>
</evidence>
<feature type="binding site" evidence="4">
    <location>
        <position position="64"/>
    </location>
    <ligand>
        <name>a divalent metal cation</name>
        <dbReference type="ChEBI" id="CHEBI:60240"/>
        <label>2</label>
    </ligand>
</feature>
<dbReference type="AlphaFoldDB" id="A0A0M0L041"/>
<evidence type="ECO:0000313" key="6">
    <source>
        <dbReference type="Proteomes" id="UP000037558"/>
    </source>
</evidence>
<dbReference type="GO" id="GO:0005737">
    <property type="term" value="C:cytoplasm"/>
    <property type="evidence" value="ECO:0007669"/>
    <property type="project" value="TreeGrafter"/>
</dbReference>
<evidence type="ECO:0000256" key="1">
    <source>
        <dbReference type="ARBA" id="ARBA00006964"/>
    </source>
</evidence>
<proteinExistence type="inferred from homology"/>
<comment type="similarity">
    <text evidence="1">Belongs to the GTP cyclohydrolase I type 2/NIF3 family.</text>
</comment>
<dbReference type="InterPro" id="IPR002678">
    <property type="entry name" value="DUF34/NIF3"/>
</dbReference>
<dbReference type="EMBL" id="LILC01000016">
    <property type="protein sequence ID" value="KOO44242.1"/>
    <property type="molecule type" value="Genomic_DNA"/>
</dbReference>
<dbReference type="SUPFAM" id="SSF102705">
    <property type="entry name" value="NIF3 (NGG1p interacting factor 3)-like"/>
    <property type="match status" value="1"/>
</dbReference>
<feature type="binding site" evidence="4">
    <location>
        <position position="65"/>
    </location>
    <ligand>
        <name>a divalent metal cation</name>
        <dbReference type="ChEBI" id="CHEBI:60240"/>
        <label>1</label>
    </ligand>
</feature>
<dbReference type="Pfam" id="PF01784">
    <property type="entry name" value="DUF34_NIF3"/>
    <property type="match status" value="1"/>
</dbReference>
<feature type="binding site" evidence="4">
    <location>
        <position position="219"/>
    </location>
    <ligand>
        <name>a divalent metal cation</name>
        <dbReference type="ChEBI" id="CHEBI:60240"/>
        <label>1</label>
    </ligand>
</feature>
<dbReference type="RefSeq" id="WP_053401894.1">
    <property type="nucleotide sequence ID" value="NZ_JAUKEN010000001.1"/>
</dbReference>
<feature type="binding site" evidence="4">
    <location>
        <position position="215"/>
    </location>
    <ligand>
        <name>a divalent metal cation</name>
        <dbReference type="ChEBI" id="CHEBI:60240"/>
        <label>2</label>
    </ligand>
</feature>
<feature type="binding site" evidence="4">
    <location>
        <position position="97"/>
    </location>
    <ligand>
        <name>a divalent metal cation</name>
        <dbReference type="ChEBI" id="CHEBI:60240"/>
        <label>1</label>
    </ligand>
</feature>
<dbReference type="InterPro" id="IPR036069">
    <property type="entry name" value="DUF34/NIF3_sf"/>
</dbReference>
<dbReference type="PANTHER" id="PTHR13799:SF14">
    <property type="entry name" value="GTP CYCLOHYDROLASE 1 TYPE 2 HOMOLOG"/>
    <property type="match status" value="1"/>
</dbReference>
<sequence>MDTRQFKEIITKLFPEKLLQEFDDDYGFIYEANRSIQRIGYATNLSLEVIEDAHKSGVDLIVTHHDAWDFLYGLREACVDKLREYKISSFYIHAPLDFVEFGTSTSLMNVIGVNVERYSIYDGGDLPGIGLCNPPISFESLLQSMRTSLQEPVRGWKNHDQPVKRVGILTGAGHTTDHLKWALEQGCDTYITGEATLYGIQYASFVRMNLIAGSHTFTEIFGVRTLAERIKELNPMVELVEIREAHFELNHGKGV</sequence>
<protein>
    <recommendedName>
        <fullName evidence="2">GTP cyclohydrolase 1 type 2 homolog</fullName>
    </recommendedName>
</protein>
<evidence type="ECO:0000256" key="2">
    <source>
        <dbReference type="ARBA" id="ARBA00022112"/>
    </source>
</evidence>
<organism evidence="5 6">
    <name type="scientific">Priestia koreensis</name>
    <dbReference type="NCBI Taxonomy" id="284581"/>
    <lineage>
        <taxon>Bacteria</taxon>
        <taxon>Bacillati</taxon>
        <taxon>Bacillota</taxon>
        <taxon>Bacilli</taxon>
        <taxon>Bacillales</taxon>
        <taxon>Bacillaceae</taxon>
        <taxon>Priestia</taxon>
    </lineage>
</organism>
<dbReference type="OrthoDB" id="9792792at2"/>
<dbReference type="GO" id="GO:0046872">
    <property type="term" value="F:metal ion binding"/>
    <property type="evidence" value="ECO:0007669"/>
    <property type="project" value="UniProtKB-KW"/>
</dbReference>
<dbReference type="PANTHER" id="PTHR13799">
    <property type="entry name" value="NGG1 INTERACTING FACTOR 3"/>
    <property type="match status" value="1"/>
</dbReference>
<keyword evidence="6" id="KW-1185">Reference proteome</keyword>
<evidence type="ECO:0000256" key="4">
    <source>
        <dbReference type="PIRSR" id="PIRSR602678-1"/>
    </source>
</evidence>
<dbReference type="Gene3D" id="3.40.1390.30">
    <property type="entry name" value="NIF3 (NGG1p interacting factor 3)-like"/>
    <property type="match status" value="2"/>
</dbReference>
<accession>A0A0M0L041</accession>
<comment type="caution">
    <text evidence="5">The sequence shown here is derived from an EMBL/GenBank/DDBJ whole genome shotgun (WGS) entry which is preliminary data.</text>
</comment>
<dbReference type="STRING" id="284581.AMD01_13195"/>